<gene>
    <name evidence="2" type="ORF">COW36_17315</name>
</gene>
<comment type="caution">
    <text evidence="2">The sequence shown here is derived from an EMBL/GenBank/DDBJ whole genome shotgun (WGS) entry which is preliminary data.</text>
</comment>
<organism evidence="2 3">
    <name type="scientific">bacterium (Candidatus Blackallbacteria) CG17_big_fil_post_rev_8_21_14_2_50_48_46</name>
    <dbReference type="NCBI Taxonomy" id="2014261"/>
    <lineage>
        <taxon>Bacteria</taxon>
        <taxon>Candidatus Blackallbacteria</taxon>
    </lineage>
</organism>
<dbReference type="AlphaFoldDB" id="A0A2M7G0N7"/>
<name>A0A2M7G0N7_9BACT</name>
<feature type="coiled-coil region" evidence="1">
    <location>
        <begin position="356"/>
        <end position="390"/>
    </location>
</feature>
<dbReference type="Proteomes" id="UP000231019">
    <property type="component" value="Unassembled WGS sequence"/>
</dbReference>
<protein>
    <submittedName>
        <fullName evidence="2">Uncharacterized protein</fullName>
    </submittedName>
</protein>
<keyword evidence="1" id="KW-0175">Coiled coil</keyword>
<dbReference type="EMBL" id="PFFQ01000053">
    <property type="protein sequence ID" value="PIW15183.1"/>
    <property type="molecule type" value="Genomic_DNA"/>
</dbReference>
<evidence type="ECO:0000256" key="1">
    <source>
        <dbReference type="SAM" id="Coils"/>
    </source>
</evidence>
<accession>A0A2M7G0N7</accession>
<evidence type="ECO:0000313" key="3">
    <source>
        <dbReference type="Proteomes" id="UP000231019"/>
    </source>
</evidence>
<proteinExistence type="predicted"/>
<sequence length="395" mass="41903">MSFMSFDYAMRASDAALQMQQGMSQNIRDSNSKVADVGKRNATSKDQLVRQKIQAEYDMSSANIKAWKAGKLHQLAEERQKFASAAAALVGIGHLAGGMIDGIKDLSEHFKNDGAKVPQAPESEQMTVGADAVANGQVSAFKIASGDGPSEQGAVVAFDAKKGNFSAFRMNTTTGAVDKFQNMNMSEMATLIRDRTKDSADPKDKALAGMIQDGPPVMFKPEFLEKKEDGHYELGGELQAALFGATEKTGHPEYGQGFFAKDNGEAAIGGVLERGAAISPGYQATSRSVMEVLGTEKVQGALGINSETVGKTQAGMEKSGLLTGGFMSGAGAVFSKAIFKPLSTSLGPFMAMAKVAKEYEEEAKAKKVEYESAKQQAAAAMKRLKQIEAELAAGY</sequence>
<reference evidence="2 3" key="1">
    <citation type="submission" date="2017-09" db="EMBL/GenBank/DDBJ databases">
        <title>Depth-based differentiation of microbial function through sediment-hosted aquifers and enrichment of novel symbionts in the deep terrestrial subsurface.</title>
        <authorList>
            <person name="Probst A.J."/>
            <person name="Ladd B."/>
            <person name="Jarett J.K."/>
            <person name="Geller-Mcgrath D.E."/>
            <person name="Sieber C.M."/>
            <person name="Emerson J.B."/>
            <person name="Anantharaman K."/>
            <person name="Thomas B.C."/>
            <person name="Malmstrom R."/>
            <person name="Stieglmeier M."/>
            <person name="Klingl A."/>
            <person name="Woyke T."/>
            <person name="Ryan C.M."/>
            <person name="Banfield J.F."/>
        </authorList>
    </citation>
    <scope>NUCLEOTIDE SEQUENCE [LARGE SCALE GENOMIC DNA]</scope>
    <source>
        <strain evidence="2">CG17_big_fil_post_rev_8_21_14_2_50_48_46</strain>
    </source>
</reference>
<evidence type="ECO:0000313" key="2">
    <source>
        <dbReference type="EMBL" id="PIW15183.1"/>
    </source>
</evidence>